<dbReference type="PANTHER" id="PTHR37784:SF4">
    <property type="entry name" value="TRANSCRIPTION FACTOR-LIKE PROTEIN EUC1"/>
    <property type="match status" value="1"/>
</dbReference>
<dbReference type="OrthoDB" id="428577at2759"/>
<feature type="region of interest" description="Disordered" evidence="2">
    <location>
        <begin position="334"/>
        <end position="356"/>
    </location>
</feature>
<evidence type="ECO:0000256" key="1">
    <source>
        <dbReference type="SAM" id="Coils"/>
    </source>
</evidence>
<evidence type="ECO:0000313" key="4">
    <source>
        <dbReference type="EMBL" id="GAV51423.1"/>
    </source>
</evidence>
<dbReference type="OMA" id="RRYGSTW"/>
<dbReference type="GO" id="GO:0000978">
    <property type="term" value="F:RNA polymerase II cis-regulatory region sequence-specific DNA binding"/>
    <property type="evidence" value="ECO:0007669"/>
    <property type="project" value="TreeGrafter"/>
</dbReference>
<proteinExistence type="predicted"/>
<dbReference type="AlphaFoldDB" id="A0A1Q3A727"/>
<dbReference type="Pfam" id="PF12550">
    <property type="entry name" value="GCR1_C"/>
    <property type="match status" value="1"/>
</dbReference>
<keyword evidence="1" id="KW-0175">Coiled coil</keyword>
<protein>
    <recommendedName>
        <fullName evidence="3">Transcription activator GCR1-like domain-containing protein</fullName>
    </recommendedName>
</protein>
<sequence>MSPTSLPGTPSGELIRSVGSNERPDGPFLSFLVDQLTKVEEQNEWLKNKVIQLEKEQEEYYLDGQKRMEIGFRNVAKCVEEVGAMREVFKEIVGIMSGERVRFVDPSNENVTNEEVDRVSSSTLLANNSRRERQERRQQYEADYTALNTDSTVKTEESVRDSGILHHEDDHEDGDDSDSSRGAEYQRTVSYKINRAIQSVHDVAREYFEGLPGRPSLMSLERRYGSTWRRSSKERTLFAKRMCIINKINDVRKNPTHYGLPESINRNMAIKVVENIRLGNNNFQGHHCRLSLSQLYTYFSKKMDQLEDYSLSLKIRGEPRRIYLMREREARLERAGSEEEVLESVSLSKPSTDGEN</sequence>
<feature type="region of interest" description="Disordered" evidence="2">
    <location>
        <begin position="111"/>
        <end position="183"/>
    </location>
</feature>
<evidence type="ECO:0000313" key="5">
    <source>
        <dbReference type="Proteomes" id="UP000187013"/>
    </source>
</evidence>
<evidence type="ECO:0000256" key="2">
    <source>
        <dbReference type="SAM" id="MobiDB-lite"/>
    </source>
</evidence>
<dbReference type="EMBL" id="BDGX01000030">
    <property type="protein sequence ID" value="GAV51423.1"/>
    <property type="molecule type" value="Genomic_DNA"/>
</dbReference>
<feature type="compositionally biased region" description="Polar residues" evidence="2">
    <location>
        <begin position="111"/>
        <end position="128"/>
    </location>
</feature>
<gene>
    <name evidence="4" type="ORF">ZYGR_0AD06060</name>
</gene>
<feature type="compositionally biased region" description="Basic and acidic residues" evidence="2">
    <location>
        <begin position="129"/>
        <end position="140"/>
    </location>
</feature>
<dbReference type="InterPro" id="IPR052146">
    <property type="entry name" value="HOT1"/>
</dbReference>
<dbReference type="Proteomes" id="UP000187013">
    <property type="component" value="Unassembled WGS sequence"/>
</dbReference>
<evidence type="ECO:0000259" key="3">
    <source>
        <dbReference type="Pfam" id="PF12550"/>
    </source>
</evidence>
<comment type="caution">
    <text evidence="4">The sequence shown here is derived from an EMBL/GenBank/DDBJ whole genome shotgun (WGS) entry which is preliminary data.</text>
</comment>
<feature type="compositionally biased region" description="Basic and acidic residues" evidence="2">
    <location>
        <begin position="153"/>
        <end position="169"/>
    </location>
</feature>
<accession>A0A1Q3A727</accession>
<dbReference type="eggNOG" id="ENOG502R143">
    <property type="taxonomic scope" value="Eukaryota"/>
</dbReference>
<dbReference type="GO" id="GO:0000785">
    <property type="term" value="C:chromatin"/>
    <property type="evidence" value="ECO:0007669"/>
    <property type="project" value="EnsemblFungi"/>
</dbReference>
<reference evidence="4 5" key="1">
    <citation type="submission" date="2016-08" db="EMBL/GenBank/DDBJ databases">
        <title>Draft genome sequence of allopolyploid Zygosaccharomyces rouxii.</title>
        <authorList>
            <person name="Watanabe J."/>
            <person name="Uehara K."/>
            <person name="Mogi Y."/>
            <person name="Tsukioka Y."/>
        </authorList>
    </citation>
    <scope>NUCLEOTIDE SEQUENCE [LARGE SCALE GENOMIC DNA]</scope>
    <source>
        <strain evidence="4 5">NBRC 110957</strain>
    </source>
</reference>
<feature type="domain" description="Transcription activator GCR1-like" evidence="3">
    <location>
        <begin position="191"/>
        <end position="277"/>
    </location>
</feature>
<dbReference type="GO" id="GO:0031503">
    <property type="term" value="P:protein-containing complex localization"/>
    <property type="evidence" value="ECO:0007669"/>
    <property type="project" value="EnsemblFungi"/>
</dbReference>
<dbReference type="InterPro" id="IPR022210">
    <property type="entry name" value="TF_GCR1-like"/>
</dbReference>
<feature type="coiled-coil region" evidence="1">
    <location>
        <begin position="29"/>
        <end position="56"/>
    </location>
</feature>
<organism evidence="4 5">
    <name type="scientific">Zygosaccharomyces rouxii</name>
    <dbReference type="NCBI Taxonomy" id="4956"/>
    <lineage>
        <taxon>Eukaryota</taxon>
        <taxon>Fungi</taxon>
        <taxon>Dikarya</taxon>
        <taxon>Ascomycota</taxon>
        <taxon>Saccharomycotina</taxon>
        <taxon>Saccharomycetes</taxon>
        <taxon>Saccharomycetales</taxon>
        <taxon>Saccharomycetaceae</taxon>
        <taxon>Zygosaccharomyces</taxon>
    </lineage>
</organism>
<dbReference type="GO" id="GO:0000981">
    <property type="term" value="F:DNA-binding transcription factor activity, RNA polymerase II-specific"/>
    <property type="evidence" value="ECO:0007669"/>
    <property type="project" value="TreeGrafter"/>
</dbReference>
<dbReference type="GO" id="GO:0060963">
    <property type="term" value="P:positive regulation of ribosomal protein gene transcription by RNA polymerase II"/>
    <property type="evidence" value="ECO:0007669"/>
    <property type="project" value="TreeGrafter"/>
</dbReference>
<feature type="region of interest" description="Disordered" evidence="2">
    <location>
        <begin position="1"/>
        <end position="21"/>
    </location>
</feature>
<dbReference type="PANTHER" id="PTHR37784">
    <property type="entry name" value="PROTEIN MSN1"/>
    <property type="match status" value="1"/>
</dbReference>
<name>A0A1Q3A727_ZYGRO</name>